<evidence type="ECO:0000313" key="4">
    <source>
        <dbReference type="Proteomes" id="UP000034022"/>
    </source>
</evidence>
<dbReference type="AlphaFoldDB" id="A0A0G0MX77"/>
<keyword evidence="1" id="KW-0732">Signal</keyword>
<dbReference type="SMART" id="SM00060">
    <property type="entry name" value="FN3"/>
    <property type="match status" value="4"/>
</dbReference>
<evidence type="ECO:0000259" key="2">
    <source>
        <dbReference type="PROSITE" id="PS50853"/>
    </source>
</evidence>
<accession>A0A0G0MX77</accession>
<dbReference type="InterPro" id="IPR015914">
    <property type="entry name" value="PAPs_N"/>
</dbReference>
<gene>
    <name evidence="3" type="ORF">US91_C0013G0004</name>
</gene>
<dbReference type="InterPro" id="IPR008963">
    <property type="entry name" value="Purple_acid_Pase-like_N"/>
</dbReference>
<evidence type="ECO:0000256" key="1">
    <source>
        <dbReference type="ARBA" id="ARBA00022729"/>
    </source>
</evidence>
<dbReference type="PANTHER" id="PTHR22953:SF153">
    <property type="entry name" value="PURPLE ACID PHOSPHATASE"/>
    <property type="match status" value="1"/>
</dbReference>
<dbReference type="GO" id="GO:0046872">
    <property type="term" value="F:metal ion binding"/>
    <property type="evidence" value="ECO:0007669"/>
    <property type="project" value="InterPro"/>
</dbReference>
<dbReference type="PANTHER" id="PTHR22953">
    <property type="entry name" value="ACID PHOSPHATASE RELATED"/>
    <property type="match status" value="1"/>
</dbReference>
<dbReference type="SUPFAM" id="SSF49363">
    <property type="entry name" value="Purple acid phosphatase, N-terminal domain"/>
    <property type="match status" value="2"/>
</dbReference>
<evidence type="ECO:0000313" key="3">
    <source>
        <dbReference type="EMBL" id="KKQ69536.1"/>
    </source>
</evidence>
<dbReference type="Proteomes" id="UP000034022">
    <property type="component" value="Unassembled WGS sequence"/>
</dbReference>
<dbReference type="PATRIC" id="fig|1618638.3.peg.1187"/>
<dbReference type="Pfam" id="PF16656">
    <property type="entry name" value="Pur_ac_phosph_N"/>
    <property type="match status" value="2"/>
</dbReference>
<dbReference type="Gene3D" id="2.60.40.380">
    <property type="entry name" value="Purple acid phosphatase-like, N-terminal"/>
    <property type="match status" value="3"/>
</dbReference>
<dbReference type="EMBL" id="LBUU01000013">
    <property type="protein sequence ID" value="KKQ69536.1"/>
    <property type="molecule type" value="Genomic_DNA"/>
</dbReference>
<dbReference type="PROSITE" id="PS50853">
    <property type="entry name" value="FN3"/>
    <property type="match status" value="2"/>
</dbReference>
<sequence>MKKIKKIIIYLICLFLPMNGLLATMQSSSYVIYDSVMHNFDGPVISAVAHSVSEQTATVTWTTDQISDAFVEYSTDSGFAASKEQGTSVQNATSHSVVVSGLSGATTYYYRVKSKRLNGGVSISTPAGNSFTTAAVVVPEPTPEAEPAASGGGLLIIDKTDKIAPVISEVALKILNNSEAELSWKTDEDATEFAEYGSSLAYGFVFGKWSASTEHVVKISNLQEGVEYHVRALSSDSWGNVGYSEDILFSTVKGVITDKPDDEASTTPPVVPLDEAGIMAEVSRRVLEFINRLFPEVSLNNLGNNLADINSLDDLNNFAPTPILSGEPRIRVTATEAVISWTTDIPATSQVAMATDADYRAGASEAYRQIIGNTENLDTVHEVTLYNLAPNTTYHIQLRSKPTIGAMARSRDFIFETATEELSITSFFSQVIDDQSAEFKWVTNKDADSEITYAPYRDGVLAVDLSRTVKDNALSVIHNIKISDFIGGTVYNVVFASTDENGNRITETLANFTTAPDDAPPVASHIKADSTVFLDRNNKTQTIISWLTNEPATSRILYQEGVHSVNADLKESTELNSNYTKEHVVVITKFKPGSVYTFRVESIDSGGNVVLSKLHTFMTAKKKESIFQIIMNILENTFGWMKKIG</sequence>
<dbReference type="SUPFAM" id="SSF49265">
    <property type="entry name" value="Fibronectin type III"/>
    <property type="match status" value="1"/>
</dbReference>
<feature type="domain" description="Fibronectin type-III" evidence="2">
    <location>
        <begin position="528"/>
        <end position="622"/>
    </location>
</feature>
<proteinExistence type="predicted"/>
<name>A0A0G0MX77_9BACT</name>
<dbReference type="CDD" id="cd00063">
    <property type="entry name" value="FN3"/>
    <property type="match status" value="1"/>
</dbReference>
<reference evidence="3 4" key="1">
    <citation type="journal article" date="2015" name="Nature">
        <title>rRNA introns, odd ribosomes, and small enigmatic genomes across a large radiation of phyla.</title>
        <authorList>
            <person name="Brown C.T."/>
            <person name="Hug L.A."/>
            <person name="Thomas B.C."/>
            <person name="Sharon I."/>
            <person name="Castelle C.J."/>
            <person name="Singh A."/>
            <person name="Wilkins M.J."/>
            <person name="Williams K.H."/>
            <person name="Banfield J.F."/>
        </authorList>
    </citation>
    <scope>NUCLEOTIDE SEQUENCE [LARGE SCALE GENOMIC DNA]</scope>
</reference>
<dbReference type="InterPro" id="IPR036116">
    <property type="entry name" value="FN3_sf"/>
</dbReference>
<dbReference type="GO" id="GO:0003993">
    <property type="term" value="F:acid phosphatase activity"/>
    <property type="evidence" value="ECO:0007669"/>
    <property type="project" value="InterPro"/>
</dbReference>
<protein>
    <submittedName>
        <fullName evidence="3">Peptidase S8 and S53, subtilisin, kexin, sedolisin</fullName>
    </submittedName>
</protein>
<organism evidence="3 4">
    <name type="scientific">Candidatus Falkowbacteria bacterium GW2011_GWE1_38_31</name>
    <dbReference type="NCBI Taxonomy" id="1618638"/>
    <lineage>
        <taxon>Bacteria</taxon>
        <taxon>Candidatus Falkowiibacteriota</taxon>
    </lineage>
</organism>
<dbReference type="InterPro" id="IPR039331">
    <property type="entry name" value="PAPs-like"/>
</dbReference>
<feature type="domain" description="Fibronectin type-III" evidence="2">
    <location>
        <begin position="43"/>
        <end position="136"/>
    </location>
</feature>
<comment type="caution">
    <text evidence="3">The sequence shown here is derived from an EMBL/GenBank/DDBJ whole genome shotgun (WGS) entry which is preliminary data.</text>
</comment>
<dbReference type="InterPro" id="IPR003961">
    <property type="entry name" value="FN3_dom"/>
</dbReference>